<dbReference type="Proteomes" id="UP000066042">
    <property type="component" value="Chromosome"/>
</dbReference>
<evidence type="ECO:0000256" key="2">
    <source>
        <dbReference type="SAM" id="Phobius"/>
    </source>
</evidence>
<feature type="domain" description="Transcription regulator TrmB N-terminal" evidence="3">
    <location>
        <begin position="246"/>
        <end position="304"/>
    </location>
</feature>
<name>A0A0S1XAK5_THEBA</name>
<dbReference type="InterPro" id="IPR036390">
    <property type="entry name" value="WH_DNA-bd_sf"/>
</dbReference>
<organism evidence="4 5">
    <name type="scientific">Thermococcus barophilus</name>
    <dbReference type="NCBI Taxonomy" id="55802"/>
    <lineage>
        <taxon>Archaea</taxon>
        <taxon>Methanobacteriati</taxon>
        <taxon>Methanobacteriota</taxon>
        <taxon>Thermococci</taxon>
        <taxon>Thermococcales</taxon>
        <taxon>Thermococcaceae</taxon>
        <taxon>Thermococcus</taxon>
    </lineage>
</organism>
<gene>
    <name evidence="4" type="ORF">TBCH5v1_0869</name>
</gene>
<evidence type="ECO:0000256" key="1">
    <source>
        <dbReference type="SAM" id="MobiDB-lite"/>
    </source>
</evidence>
<feature type="transmembrane region" description="Helical" evidence="2">
    <location>
        <begin position="207"/>
        <end position="227"/>
    </location>
</feature>
<feature type="region of interest" description="Disordered" evidence="1">
    <location>
        <begin position="170"/>
        <end position="203"/>
    </location>
</feature>
<dbReference type="EMBL" id="CP013050">
    <property type="protein sequence ID" value="ALM74822.1"/>
    <property type="molecule type" value="Genomic_DNA"/>
</dbReference>
<sequence length="313" mass="34739">MTVKKLLTALMLMLISVPIVSGQYVLDSVNITVYSDGYVKIMQVLRPEKYTVSVSLNLISQNVESVIVTDENGIPLPYKINGSLLTVYFENVTLIKVSYYTPDLTSKKGAIWSVHFSSTIPVKITFPDNAVIVDLTDIPLEINGNSILMPPGNQTVSYVLEYRPVGTEAPAAPTLGTTTKSFNSTVPSSPSSSSQSSSTSSEGSMNWTMVGILTLLALAAGGGFVYMRRGGEKAIGISREDFERRLKEYELTKDEEKALLYLFDRGGKAKQAEVREMLGIPKTTAWRMFQRLEKQGLVRVYKKKRENWVELRL</sequence>
<dbReference type="InterPro" id="IPR002831">
    <property type="entry name" value="Tscrpt_reg_TrmB_N"/>
</dbReference>
<feature type="compositionally biased region" description="Low complexity" evidence="1">
    <location>
        <begin position="181"/>
        <end position="203"/>
    </location>
</feature>
<accession>A0A0S1XAK5</accession>
<keyword evidence="2" id="KW-0472">Membrane</keyword>
<dbReference type="InterPro" id="IPR036388">
    <property type="entry name" value="WH-like_DNA-bd_sf"/>
</dbReference>
<keyword evidence="2" id="KW-1133">Transmembrane helix</keyword>
<proteinExistence type="predicted"/>
<dbReference type="SUPFAM" id="SSF46785">
    <property type="entry name" value="Winged helix' DNA-binding domain"/>
    <property type="match status" value="1"/>
</dbReference>
<reference evidence="4 5" key="1">
    <citation type="journal article" date="2016" name="Genome Announc.">
        <title>Complete genome sequence of the hyperthermophilic and piezophilic archaeon Thermococcus barophilus Ch5, capable of growth at the expense of hydrogenogenesis from carbon monoxide and formate.</title>
        <authorList>
            <person name="Oger P."/>
            <person name="Sokolova T.G."/>
            <person name="Kozhevnikova D.A."/>
            <person name="Taranov E.A."/>
            <person name="Vannier P."/>
            <person name="Lee H.S."/>
            <person name="Kwon K.K."/>
            <person name="Kang S.G."/>
            <person name="Lee J.H."/>
            <person name="Bonch-Osmolovskaya E.A."/>
            <person name="Lebedinsky A.V."/>
        </authorList>
    </citation>
    <scope>NUCLEOTIDE SEQUENCE [LARGE SCALE GENOMIC DNA]</scope>
    <source>
        <strain evidence="5">Ch5</strain>
    </source>
</reference>
<evidence type="ECO:0000313" key="4">
    <source>
        <dbReference type="EMBL" id="ALM74822.1"/>
    </source>
</evidence>
<dbReference type="Pfam" id="PF01978">
    <property type="entry name" value="TrmB"/>
    <property type="match status" value="1"/>
</dbReference>
<dbReference type="GeneID" id="26136145"/>
<evidence type="ECO:0000259" key="3">
    <source>
        <dbReference type="Pfam" id="PF01978"/>
    </source>
</evidence>
<dbReference type="PATRIC" id="fig|55802.8.peg.867"/>
<protein>
    <recommendedName>
        <fullName evidence="3">Transcription regulator TrmB N-terminal domain-containing protein</fullName>
    </recommendedName>
</protein>
<dbReference type="STRING" id="55802.TBCH5v1_0869"/>
<dbReference type="Gene3D" id="1.10.10.10">
    <property type="entry name" value="Winged helix-like DNA-binding domain superfamily/Winged helix DNA-binding domain"/>
    <property type="match status" value="1"/>
</dbReference>
<dbReference type="AlphaFoldDB" id="A0A0S1XAK5"/>
<keyword evidence="2" id="KW-0812">Transmembrane</keyword>
<evidence type="ECO:0000313" key="5">
    <source>
        <dbReference type="Proteomes" id="UP000066042"/>
    </source>
</evidence>
<dbReference type="RefSeq" id="WP_235507166.1">
    <property type="nucleotide sequence ID" value="NZ_CP013050.1"/>
</dbReference>